<protein>
    <recommendedName>
        <fullName evidence="1">CxC2-like cysteine cluster KDZ transposase-associated domain-containing protein</fullName>
    </recommendedName>
</protein>
<organism evidence="2 3">
    <name type="scientific">Armillaria solidipes</name>
    <dbReference type="NCBI Taxonomy" id="1076256"/>
    <lineage>
        <taxon>Eukaryota</taxon>
        <taxon>Fungi</taxon>
        <taxon>Dikarya</taxon>
        <taxon>Basidiomycota</taxon>
        <taxon>Agaricomycotina</taxon>
        <taxon>Agaricomycetes</taxon>
        <taxon>Agaricomycetidae</taxon>
        <taxon>Agaricales</taxon>
        <taxon>Marasmiineae</taxon>
        <taxon>Physalacriaceae</taxon>
        <taxon>Armillaria</taxon>
    </lineage>
</organism>
<dbReference type="Proteomes" id="UP000218334">
    <property type="component" value="Unassembled WGS sequence"/>
</dbReference>
<dbReference type="EMBL" id="KZ293480">
    <property type="protein sequence ID" value="PBK60934.1"/>
    <property type="molecule type" value="Genomic_DNA"/>
</dbReference>
<proteinExistence type="predicted"/>
<accession>A0A2H3AW30</accession>
<dbReference type="STRING" id="1076256.A0A2H3AW30"/>
<dbReference type="AlphaFoldDB" id="A0A2H3AW30"/>
<evidence type="ECO:0000259" key="1">
    <source>
        <dbReference type="Pfam" id="PF18803"/>
    </source>
</evidence>
<sequence length="256" mass="29069">MYAWIPFQQDFLDELLRHEEFSTETLRPWCATCSCLPELFRCESCGEFSECQECCLVRHQCSPLHCISRWNGEFWENTTLEKLGLTFQLGHAGGECPIPGAGQHLTVLHMNGVHSVQVSWCGCNVSGGDARWQQLMHNGWYPVMTAEPQTCSTFECLDTFRLLNVITNVNVHDYVSTLEQKMDAWGMEWVPDRYKGFGRMSRQWACLMRLKRVGVGHLKDGISSVVEGSVAVPYWACPREGMNLPVGSRDLPAEVQ</sequence>
<keyword evidence="3" id="KW-1185">Reference proteome</keyword>
<reference evidence="3" key="1">
    <citation type="journal article" date="2017" name="Nat. Ecol. Evol.">
        <title>Genome expansion and lineage-specific genetic innovations in the forest pathogenic fungi Armillaria.</title>
        <authorList>
            <person name="Sipos G."/>
            <person name="Prasanna A.N."/>
            <person name="Walter M.C."/>
            <person name="O'Connor E."/>
            <person name="Balint B."/>
            <person name="Krizsan K."/>
            <person name="Kiss B."/>
            <person name="Hess J."/>
            <person name="Varga T."/>
            <person name="Slot J."/>
            <person name="Riley R."/>
            <person name="Boka B."/>
            <person name="Rigling D."/>
            <person name="Barry K."/>
            <person name="Lee J."/>
            <person name="Mihaltcheva S."/>
            <person name="LaButti K."/>
            <person name="Lipzen A."/>
            <person name="Waldron R."/>
            <person name="Moloney N.M."/>
            <person name="Sperisen C."/>
            <person name="Kredics L."/>
            <person name="Vagvoelgyi C."/>
            <person name="Patrignani A."/>
            <person name="Fitzpatrick D."/>
            <person name="Nagy I."/>
            <person name="Doyle S."/>
            <person name="Anderson J.B."/>
            <person name="Grigoriev I.V."/>
            <person name="Gueldener U."/>
            <person name="Muensterkoetter M."/>
            <person name="Nagy L.G."/>
        </authorList>
    </citation>
    <scope>NUCLEOTIDE SEQUENCE [LARGE SCALE GENOMIC DNA]</scope>
    <source>
        <strain evidence="3">28-4</strain>
    </source>
</reference>
<dbReference type="InterPro" id="IPR041457">
    <property type="entry name" value="CxC2_KDZ-assoc"/>
</dbReference>
<evidence type="ECO:0000313" key="3">
    <source>
        <dbReference type="Proteomes" id="UP000218334"/>
    </source>
</evidence>
<evidence type="ECO:0000313" key="2">
    <source>
        <dbReference type="EMBL" id="PBK60934.1"/>
    </source>
</evidence>
<gene>
    <name evidence="2" type="ORF">ARMSODRAFT_897308</name>
</gene>
<feature type="domain" description="CxC2-like cysteine cluster KDZ transposase-associated" evidence="1">
    <location>
        <begin position="80"/>
        <end position="185"/>
    </location>
</feature>
<name>A0A2H3AW30_9AGAR</name>
<dbReference type="Pfam" id="PF18803">
    <property type="entry name" value="CxC2"/>
    <property type="match status" value="1"/>
</dbReference>